<keyword evidence="3" id="KW-1133">Transmembrane helix</keyword>
<keyword evidence="5" id="KW-1185">Reference proteome</keyword>
<accession>A0A9W7BFM6</accession>
<feature type="coiled-coil region" evidence="1">
    <location>
        <begin position="54"/>
        <end position="101"/>
    </location>
</feature>
<feature type="transmembrane region" description="Helical" evidence="3">
    <location>
        <begin position="15"/>
        <end position="36"/>
    </location>
</feature>
<organism evidence="4 5">
    <name type="scientific">Triparma verrucosa</name>
    <dbReference type="NCBI Taxonomy" id="1606542"/>
    <lineage>
        <taxon>Eukaryota</taxon>
        <taxon>Sar</taxon>
        <taxon>Stramenopiles</taxon>
        <taxon>Ochrophyta</taxon>
        <taxon>Bolidophyceae</taxon>
        <taxon>Parmales</taxon>
        <taxon>Triparmaceae</taxon>
        <taxon>Triparma</taxon>
    </lineage>
</organism>
<keyword evidence="3" id="KW-0812">Transmembrane</keyword>
<dbReference type="EMBL" id="BRXX01000103">
    <property type="protein sequence ID" value="GMH90206.1"/>
    <property type="molecule type" value="Genomic_DNA"/>
</dbReference>
<dbReference type="AlphaFoldDB" id="A0A9W7BFM6"/>
<protein>
    <submittedName>
        <fullName evidence="4">Uncharacterized protein</fullName>
    </submittedName>
</protein>
<evidence type="ECO:0000256" key="1">
    <source>
        <dbReference type="SAM" id="Coils"/>
    </source>
</evidence>
<sequence length="391" mass="43100">MARRPVDEASHSDPAFVAMVVACLFVLGFVLTVCGCQPAPRSYLTQEELDDARLRRETTKEGRIKQQMKRLEKRLRGSRMRKAAINSAQETERLLEKKKEEWDIKGQAVYGEAWEESIDGNMPMKELFSLPPDELREIKIEAHNKALLANQETEEIERVERETQRYKDNMAMNTARMKASQMQNYYDSGAKNPMLDENFGIDPSKAFLDNRRKHKPVDTAPFHDPRFVSRGSTFRGSDGAGGVGVGVGVGGGMTPDPRFVSFPQPPQPQPQASQVLVQAPGLAKPAPPPIPFSEGLDVEMQALGLAKLKPPRTEPPRSNVEMQEPGLAKPKPPSLPPPPAVSGGGAGLSEDEVVSVVVKKKSSENKSSLSSFFDTMNKRGNLVGVNEIEEV</sequence>
<feature type="region of interest" description="Disordered" evidence="2">
    <location>
        <begin position="308"/>
        <end position="348"/>
    </location>
</feature>
<comment type="caution">
    <text evidence="4">The sequence shown here is derived from an EMBL/GenBank/DDBJ whole genome shotgun (WGS) entry which is preliminary data.</text>
</comment>
<reference evidence="5" key="1">
    <citation type="journal article" date="2023" name="Commun. Biol.">
        <title>Genome analysis of Parmales, the sister group of diatoms, reveals the evolutionary specialization of diatoms from phago-mixotrophs to photoautotrophs.</title>
        <authorList>
            <person name="Ban H."/>
            <person name="Sato S."/>
            <person name="Yoshikawa S."/>
            <person name="Yamada K."/>
            <person name="Nakamura Y."/>
            <person name="Ichinomiya M."/>
            <person name="Sato N."/>
            <person name="Blanc-Mathieu R."/>
            <person name="Endo H."/>
            <person name="Kuwata A."/>
            <person name="Ogata H."/>
        </authorList>
    </citation>
    <scope>NUCLEOTIDE SEQUENCE [LARGE SCALE GENOMIC DNA]</scope>
    <source>
        <strain evidence="5">NIES 3699</strain>
    </source>
</reference>
<evidence type="ECO:0000313" key="4">
    <source>
        <dbReference type="EMBL" id="GMH90206.1"/>
    </source>
</evidence>
<keyword evidence="3" id="KW-0472">Membrane</keyword>
<name>A0A9W7BFM6_9STRA</name>
<gene>
    <name evidence="4" type="ORF">TrVE_jg8121</name>
</gene>
<evidence type="ECO:0000256" key="2">
    <source>
        <dbReference type="SAM" id="MobiDB-lite"/>
    </source>
</evidence>
<feature type="compositionally biased region" description="Pro residues" evidence="2">
    <location>
        <begin position="330"/>
        <end position="340"/>
    </location>
</feature>
<proteinExistence type="predicted"/>
<feature type="region of interest" description="Disordered" evidence="2">
    <location>
        <begin position="215"/>
        <end position="235"/>
    </location>
</feature>
<evidence type="ECO:0000256" key="3">
    <source>
        <dbReference type="SAM" id="Phobius"/>
    </source>
</evidence>
<dbReference type="Proteomes" id="UP001165160">
    <property type="component" value="Unassembled WGS sequence"/>
</dbReference>
<evidence type="ECO:0000313" key="5">
    <source>
        <dbReference type="Proteomes" id="UP001165160"/>
    </source>
</evidence>
<keyword evidence="1" id="KW-0175">Coiled coil</keyword>